<dbReference type="EMBL" id="KU196299">
    <property type="protein sequence ID" value="ALV83992.1"/>
    <property type="molecule type" value="Genomic_DNA"/>
</dbReference>
<dbReference type="AlphaFoldDB" id="A0A067XZW1"/>
<keyword evidence="8 16" id="KW-0479">Metal-binding</keyword>
<keyword evidence="4 16" id="KW-0813">Transport</keyword>
<evidence type="ECO:0000256" key="16">
    <source>
        <dbReference type="RuleBase" id="RU362117"/>
    </source>
</evidence>
<dbReference type="InterPro" id="IPR027387">
    <property type="entry name" value="Cytb/b6-like_sf"/>
</dbReference>
<evidence type="ECO:0000256" key="14">
    <source>
        <dbReference type="ARBA" id="ARBA00023128"/>
    </source>
</evidence>
<evidence type="ECO:0000256" key="1">
    <source>
        <dbReference type="ARBA" id="ARBA00002566"/>
    </source>
</evidence>
<evidence type="ECO:0000256" key="2">
    <source>
        <dbReference type="ARBA" id="ARBA00004448"/>
    </source>
</evidence>
<evidence type="ECO:0000256" key="9">
    <source>
        <dbReference type="ARBA" id="ARBA00022792"/>
    </source>
</evidence>
<evidence type="ECO:0000256" key="13">
    <source>
        <dbReference type="ARBA" id="ARBA00023075"/>
    </source>
</evidence>
<feature type="transmembrane region" description="Helical" evidence="16">
    <location>
        <begin position="209"/>
        <end position="232"/>
    </location>
</feature>
<dbReference type="EMBL" id="KF279406">
    <property type="protein sequence ID" value="AGV02165.1"/>
    <property type="molecule type" value="Genomic_DNA"/>
</dbReference>
<dbReference type="GO" id="GO:0006122">
    <property type="term" value="P:mitochondrial electron transport, ubiquinol to cytochrome c"/>
    <property type="evidence" value="ECO:0007669"/>
    <property type="project" value="TreeGrafter"/>
</dbReference>
<reference evidence="20" key="2">
    <citation type="journal article" date="2015" name="Sci. Rep.">
        <title>Co-dispersal of the blood fluke Schistosoma japonicum and Homo sapiens in the Neolithic Age.</title>
        <authorList>
            <person name="Yin M."/>
            <person name="Zheng H.X."/>
            <person name="Su J."/>
            <person name="Feng Z."/>
            <person name="McManus D.P."/>
            <person name="Zhou X.N."/>
            <person name="Jin L."/>
            <person name="Hu W."/>
        </authorList>
    </citation>
    <scope>NUCLEOTIDE SEQUENCE</scope>
    <source>
        <strain evidence="20">AHGC01</strain>
    </source>
</reference>
<dbReference type="GO" id="GO:0016491">
    <property type="term" value="F:oxidoreductase activity"/>
    <property type="evidence" value="ECO:0007669"/>
    <property type="project" value="UniProtKB-UniRule"/>
</dbReference>
<evidence type="ECO:0000256" key="10">
    <source>
        <dbReference type="ARBA" id="ARBA00022982"/>
    </source>
</evidence>
<feature type="domain" description="Cytochrome b/b6 C-terminal region profile" evidence="18">
    <location>
        <begin position="201"/>
        <end position="365"/>
    </location>
</feature>
<dbReference type="InterPro" id="IPR005798">
    <property type="entry name" value="Cyt_b/b6_C"/>
</dbReference>
<keyword evidence="7 16" id="KW-0812">Transmembrane</keyword>
<evidence type="ECO:0000313" key="20">
    <source>
        <dbReference type="EMBL" id="ALV83992.1"/>
    </source>
</evidence>
<evidence type="ECO:0000256" key="6">
    <source>
        <dbReference type="ARBA" id="ARBA00022660"/>
    </source>
</evidence>
<dbReference type="PANTHER" id="PTHR19271">
    <property type="entry name" value="CYTOCHROME B"/>
    <property type="match status" value="1"/>
</dbReference>
<feature type="transmembrane region" description="Helical" evidence="16">
    <location>
        <begin position="309"/>
        <end position="327"/>
    </location>
</feature>
<protein>
    <recommendedName>
        <fullName evidence="3 16">Cytochrome b</fullName>
    </recommendedName>
</protein>
<evidence type="ECO:0000256" key="11">
    <source>
        <dbReference type="ARBA" id="ARBA00022989"/>
    </source>
</evidence>
<keyword evidence="10 16" id="KW-0249">Electron transport</keyword>
<dbReference type="InterPro" id="IPR016174">
    <property type="entry name" value="Di-haem_cyt_TM"/>
</dbReference>
<feature type="domain" description="Cytochrome b/b6 N-terminal region profile" evidence="17">
    <location>
        <begin position="1"/>
        <end position="199"/>
    </location>
</feature>
<evidence type="ECO:0000256" key="8">
    <source>
        <dbReference type="ARBA" id="ARBA00022723"/>
    </source>
</evidence>
<keyword evidence="6 16" id="KW-0679">Respiratory chain</keyword>
<dbReference type="SUPFAM" id="SSF81342">
    <property type="entry name" value="Transmembrane di-heme cytochromes"/>
    <property type="match status" value="1"/>
</dbReference>
<dbReference type="GO" id="GO:0046872">
    <property type="term" value="F:metal ion binding"/>
    <property type="evidence" value="ECO:0007669"/>
    <property type="project" value="UniProtKB-UniRule"/>
</dbReference>
<name>A0A067XZW1_SCHJA</name>
<evidence type="ECO:0000256" key="7">
    <source>
        <dbReference type="ARBA" id="ARBA00022692"/>
    </source>
</evidence>
<dbReference type="PROSITE" id="PS51003">
    <property type="entry name" value="CYTB_CTER"/>
    <property type="match status" value="1"/>
</dbReference>
<proteinExistence type="inferred from homology"/>
<evidence type="ECO:0000313" key="19">
    <source>
        <dbReference type="EMBL" id="AGV02165.1"/>
    </source>
</evidence>
<sequence length="371" mass="43176">MLNVIRLNLVDLPTSLSLNYFWCVGFVLSIFMVIQVVSGIILSLFYDVLGNFSLLMMWTDDSIWCWFIRYTHIWCVSVVFFLIYTHMGRSLYYGSYRLLGVWNVGFLIYILVMIEAFLGYVLPWHQMSYWAATVLTSIVLSIPVIGVSLYNYIIGGFSVTLVDTLIRVFPVHISLGFVLLGLIILHLFYLHLYGSSSPLFIYNNYSDCIYFHSYYSIKDLFVFMIVISLVNFMIMIDPNMILDVEAFVVANPLVTPESIKPEWYFLLFYAMLRSVDSKIGGLILVISFLVVLWLPTSNFSSIYVLDRQIFFWLMASLFFMLSYFGGCHAEYPYIYVSKVISFFMLVLLVTYKLLWIIPLGVDSDYVIYQVW</sequence>
<dbReference type="InterPro" id="IPR036150">
    <property type="entry name" value="Cyt_b/b6_C_sf"/>
</dbReference>
<geneLocation type="mitochondrion" evidence="19"/>
<comment type="function">
    <text evidence="1 16">Component of the ubiquinol-cytochrome c reductase complex (complex III or cytochrome b-c1 complex) that is part of the mitochondrial respiratory chain. The b-c1 complex mediates electron transfer from ubiquinol to cytochrome c. Contributes to the generation of a proton gradient across the mitochondrial membrane that is then used for ATP synthesis.</text>
</comment>
<evidence type="ECO:0000313" key="21">
    <source>
        <dbReference type="EMBL" id="ALV84004.1"/>
    </source>
</evidence>
<evidence type="ECO:0000256" key="3">
    <source>
        <dbReference type="ARBA" id="ARBA00013531"/>
    </source>
</evidence>
<dbReference type="EMBL" id="KU196300">
    <property type="protein sequence ID" value="ALV84004.1"/>
    <property type="molecule type" value="Genomic_DNA"/>
</dbReference>
<dbReference type="GO" id="GO:0005743">
    <property type="term" value="C:mitochondrial inner membrane"/>
    <property type="evidence" value="ECO:0007669"/>
    <property type="project" value="UniProtKB-SubCell"/>
</dbReference>
<evidence type="ECO:0000259" key="18">
    <source>
        <dbReference type="PROSITE" id="PS51003"/>
    </source>
</evidence>
<dbReference type="GO" id="GO:0008121">
    <property type="term" value="F:quinol-cytochrome-c reductase activity"/>
    <property type="evidence" value="ECO:0007669"/>
    <property type="project" value="TreeGrafter"/>
</dbReference>
<accession>A0A067XZW1</accession>
<keyword evidence="14 16" id="KW-0496">Mitochondrion</keyword>
<dbReference type="Pfam" id="PF00033">
    <property type="entry name" value="Cytochrome_B"/>
    <property type="match status" value="1"/>
</dbReference>
<organism evidence="19">
    <name type="scientific">Schistosoma japonicum</name>
    <name type="common">Blood fluke</name>
    <dbReference type="NCBI Taxonomy" id="6182"/>
    <lineage>
        <taxon>Eukaryota</taxon>
        <taxon>Metazoa</taxon>
        <taxon>Spiralia</taxon>
        <taxon>Lophotrochozoa</taxon>
        <taxon>Platyhelminthes</taxon>
        <taxon>Trematoda</taxon>
        <taxon>Digenea</taxon>
        <taxon>Strigeidida</taxon>
        <taxon>Schistosomatoidea</taxon>
        <taxon>Schistosomatidae</taxon>
        <taxon>Schistosoma</taxon>
    </lineage>
</organism>
<feature type="transmembrane region" description="Helical" evidence="16">
    <location>
        <begin position="66"/>
        <end position="84"/>
    </location>
</feature>
<dbReference type="Gene3D" id="1.20.810.10">
    <property type="entry name" value="Cytochrome Bc1 Complex, Chain C"/>
    <property type="match status" value="1"/>
</dbReference>
<keyword evidence="5 16" id="KW-0349">Heme</keyword>
<keyword evidence="12 16" id="KW-0408">Iron</keyword>
<evidence type="ECO:0000256" key="4">
    <source>
        <dbReference type="ARBA" id="ARBA00022448"/>
    </source>
</evidence>
<keyword evidence="9" id="KW-0999">Mitochondrion inner membrane</keyword>
<comment type="cofactor">
    <cofactor evidence="16">
        <name>heme b</name>
        <dbReference type="ChEBI" id="CHEBI:60344"/>
    </cofactor>
    <text evidence="16">Binds 2 heme groups non-covalently.</text>
</comment>
<keyword evidence="11 16" id="KW-1133">Transmembrane helix</keyword>
<comment type="similarity">
    <text evidence="16">Belongs to the cytochrome b family.</text>
</comment>
<dbReference type="PANTHER" id="PTHR19271:SF16">
    <property type="entry name" value="CYTOCHROME B"/>
    <property type="match status" value="1"/>
</dbReference>
<feature type="transmembrane region" description="Helical" evidence="16">
    <location>
        <begin position="128"/>
        <end position="153"/>
    </location>
</feature>
<evidence type="ECO:0000256" key="15">
    <source>
        <dbReference type="ARBA" id="ARBA00023136"/>
    </source>
</evidence>
<evidence type="ECO:0000256" key="5">
    <source>
        <dbReference type="ARBA" id="ARBA00022617"/>
    </source>
</evidence>
<gene>
    <name evidence="19" type="primary">CYTB</name>
</gene>
<reference evidence="21" key="3">
    <citation type="submission" date="2015-11" db="EMBL/GenBank/DDBJ databases">
        <title>Co-dispersal of the blood fluke Schistosoma japonicum and Homo sapiens in the Neolithic Age.</title>
        <authorList>
            <person name="Yin M."/>
            <person name="Zheng H.-X."/>
            <person name="Su J."/>
            <person name="Feng Z."/>
            <person name="McManus D.P."/>
            <person name="Zhou X."/>
            <person name="Jin L."/>
            <person name="Hu W."/>
        </authorList>
    </citation>
    <scope>NUCLEOTIDE SEQUENCE</scope>
    <source>
        <strain evidence="21">AHGC02</strain>
    </source>
</reference>
<dbReference type="InterPro" id="IPR005797">
    <property type="entry name" value="Cyt_b/b6_N"/>
</dbReference>
<keyword evidence="15 16" id="KW-0472">Membrane</keyword>
<feature type="transmembrane region" description="Helical" evidence="16">
    <location>
        <begin position="165"/>
        <end position="189"/>
    </location>
</feature>
<feature type="transmembrane region" description="Helical" evidence="16">
    <location>
        <begin position="279"/>
        <end position="297"/>
    </location>
</feature>
<dbReference type="SUPFAM" id="SSF81648">
    <property type="entry name" value="a domain/subunit of cytochrome bc1 complex (Ubiquinol-cytochrome c reductase)"/>
    <property type="match status" value="1"/>
</dbReference>
<feature type="transmembrane region" description="Helical" evidence="16">
    <location>
        <begin position="96"/>
        <end position="122"/>
    </location>
</feature>
<comment type="subcellular location">
    <subcellularLocation>
        <location evidence="2">Mitochondrion inner membrane</location>
        <topology evidence="2">Multi-pass membrane protein</topology>
    </subcellularLocation>
</comment>
<evidence type="ECO:0000256" key="12">
    <source>
        <dbReference type="ARBA" id="ARBA00023004"/>
    </source>
</evidence>
<reference evidence="19" key="1">
    <citation type="submission" date="2013-06" db="EMBL/GenBank/DDBJ databases">
        <authorList>
            <person name="Ran J."/>
            <person name="Pin N."/>
        </authorList>
    </citation>
    <scope>NUCLEOTIDE SEQUENCE</scope>
    <source>
        <strain evidence="19">Anhui Zongyang</strain>
    </source>
</reference>
<dbReference type="Pfam" id="PF00032">
    <property type="entry name" value="Cytochrom_B_C"/>
    <property type="match status" value="1"/>
</dbReference>
<evidence type="ECO:0000259" key="17">
    <source>
        <dbReference type="PROSITE" id="PS51002"/>
    </source>
</evidence>
<feature type="transmembrane region" description="Helical" evidence="16">
    <location>
        <begin position="20"/>
        <end position="46"/>
    </location>
</feature>
<keyword evidence="13" id="KW-0830">Ubiquinone</keyword>
<dbReference type="PROSITE" id="PS51002">
    <property type="entry name" value="CYTB_NTER"/>
    <property type="match status" value="1"/>
</dbReference>
<feature type="transmembrane region" description="Helical" evidence="16">
    <location>
        <begin position="339"/>
        <end position="361"/>
    </location>
</feature>